<dbReference type="InterPro" id="IPR051335">
    <property type="entry name" value="Alanyl-tRNA_Editing_Enzymes"/>
</dbReference>
<sequence length="210" mass="22655">MAHRIYFSSDELQMSARVLDCTPDENGQFRIILDATLFHPQGGGQPSDAGTIGEANVLRVVQDGDEIVHFADRPVEAGEVVIRVVAEARSLHARLHSAGHLLGYAGEQNGWQAVKGHHWPGEARVVFEAQGNAQALDAAALEQLVNGLTSRSLARRVTEHDGMRMVTFGDLPAYSCGGTHVASTSDIGEIKILKIKEKKGQVSVHYALGQ</sequence>
<gene>
    <name evidence="5" type="ORF">AWB64_04424</name>
</gene>
<dbReference type="InterPro" id="IPR009000">
    <property type="entry name" value="Transl_B-barrel_sf"/>
</dbReference>
<dbReference type="GO" id="GO:0005524">
    <property type="term" value="F:ATP binding"/>
    <property type="evidence" value="ECO:0007669"/>
    <property type="project" value="InterPro"/>
</dbReference>
<dbReference type="SUPFAM" id="SSF55186">
    <property type="entry name" value="ThrRS/AlaRS common domain"/>
    <property type="match status" value="1"/>
</dbReference>
<evidence type="ECO:0000313" key="5">
    <source>
        <dbReference type="EMBL" id="SAL41530.1"/>
    </source>
</evidence>
<dbReference type="InterPro" id="IPR012947">
    <property type="entry name" value="tRNA_SAD"/>
</dbReference>
<dbReference type="GO" id="GO:0043039">
    <property type="term" value="P:tRNA aminoacylation"/>
    <property type="evidence" value="ECO:0007669"/>
    <property type="project" value="InterPro"/>
</dbReference>
<dbReference type="Gene3D" id="3.30.980.10">
    <property type="entry name" value="Threonyl-trna Synthetase, Chain A, domain 2"/>
    <property type="match status" value="1"/>
</dbReference>
<accession>A0A158HCY4</accession>
<dbReference type="Proteomes" id="UP000054893">
    <property type="component" value="Unassembled WGS sequence"/>
</dbReference>
<dbReference type="GO" id="GO:0004812">
    <property type="term" value="F:aminoacyl-tRNA ligase activity"/>
    <property type="evidence" value="ECO:0007669"/>
    <property type="project" value="InterPro"/>
</dbReference>
<feature type="domain" description="Threonyl/alanyl tRNA synthetase SAD" evidence="4">
    <location>
        <begin position="163"/>
        <end position="205"/>
    </location>
</feature>
<proteinExistence type="predicted"/>
<dbReference type="GO" id="GO:0046872">
    <property type="term" value="F:metal ion binding"/>
    <property type="evidence" value="ECO:0007669"/>
    <property type="project" value="UniProtKB-KW"/>
</dbReference>
<dbReference type="Gene3D" id="2.40.30.130">
    <property type="match status" value="1"/>
</dbReference>
<keyword evidence="5" id="KW-0378">Hydrolase</keyword>
<dbReference type="EMBL" id="FCOC02000015">
    <property type="protein sequence ID" value="SAL41530.1"/>
    <property type="molecule type" value="Genomic_DNA"/>
</dbReference>
<comment type="cofactor">
    <cofactor evidence="1">
        <name>Zn(2+)</name>
        <dbReference type="ChEBI" id="CHEBI:29105"/>
    </cofactor>
</comment>
<evidence type="ECO:0000256" key="2">
    <source>
        <dbReference type="ARBA" id="ARBA00022723"/>
    </source>
</evidence>
<organism evidence="5 6">
    <name type="scientific">Caballeronia sordidicola</name>
    <name type="common">Burkholderia sordidicola</name>
    <dbReference type="NCBI Taxonomy" id="196367"/>
    <lineage>
        <taxon>Bacteria</taxon>
        <taxon>Pseudomonadati</taxon>
        <taxon>Pseudomonadota</taxon>
        <taxon>Betaproteobacteria</taxon>
        <taxon>Burkholderiales</taxon>
        <taxon>Burkholderiaceae</taxon>
        <taxon>Caballeronia</taxon>
    </lineage>
</organism>
<dbReference type="InterPro" id="IPR018163">
    <property type="entry name" value="Thr/Ala-tRNA-synth_IIc_edit"/>
</dbReference>
<reference evidence="5 6" key="1">
    <citation type="submission" date="2016-01" db="EMBL/GenBank/DDBJ databases">
        <authorList>
            <person name="Oliw E.H."/>
        </authorList>
    </citation>
    <scope>NUCLEOTIDE SEQUENCE [LARGE SCALE GENOMIC DNA]</scope>
    <source>
        <strain evidence="5">LMG 22029</strain>
    </source>
</reference>
<evidence type="ECO:0000256" key="1">
    <source>
        <dbReference type="ARBA" id="ARBA00001947"/>
    </source>
</evidence>
<evidence type="ECO:0000256" key="3">
    <source>
        <dbReference type="ARBA" id="ARBA00022833"/>
    </source>
</evidence>
<dbReference type="SMART" id="SM00863">
    <property type="entry name" value="tRNA_SAD"/>
    <property type="match status" value="1"/>
</dbReference>
<name>A0A158HCY4_CABSO</name>
<keyword evidence="2" id="KW-0479">Metal-binding</keyword>
<keyword evidence="3" id="KW-0862">Zinc</keyword>
<dbReference type="Pfam" id="PF07973">
    <property type="entry name" value="tRNA_SAD"/>
    <property type="match status" value="1"/>
</dbReference>
<dbReference type="SUPFAM" id="SSF50447">
    <property type="entry name" value="Translation proteins"/>
    <property type="match status" value="1"/>
</dbReference>
<dbReference type="PANTHER" id="PTHR43462">
    <property type="entry name" value="ALANYL-TRNA EDITING PROTEIN"/>
    <property type="match status" value="1"/>
</dbReference>
<dbReference type="PANTHER" id="PTHR43462:SF2">
    <property type="entry name" value="THREONYL AND ALANYL TRNA SYNTHETASE SECOND ADDITIONAL DOMAIN-CONTAINING PROTEIN"/>
    <property type="match status" value="1"/>
</dbReference>
<dbReference type="AlphaFoldDB" id="A0A158HCY4"/>
<dbReference type="GO" id="GO:0016787">
    <property type="term" value="F:hydrolase activity"/>
    <property type="evidence" value="ECO:0007669"/>
    <property type="project" value="UniProtKB-KW"/>
</dbReference>
<protein>
    <submittedName>
        <fullName evidence="5">Metal-dependent hydrolase</fullName>
    </submittedName>
</protein>
<dbReference type="OrthoDB" id="9812949at2"/>
<evidence type="ECO:0000313" key="6">
    <source>
        <dbReference type="Proteomes" id="UP000054893"/>
    </source>
</evidence>
<dbReference type="RefSeq" id="WP_099050583.1">
    <property type="nucleotide sequence ID" value="NZ_FCOC02000015.1"/>
</dbReference>
<evidence type="ECO:0000259" key="4">
    <source>
        <dbReference type="SMART" id="SM00863"/>
    </source>
</evidence>